<keyword evidence="1 2" id="KW-0732">Signal</keyword>
<feature type="domain" description="Solute-binding protein family 3/N-terminal" evidence="3">
    <location>
        <begin position="34"/>
        <end position="277"/>
    </location>
</feature>
<sequence>MSRLALIATAAAVAATIAAGAASFANQQPEPEPVLRIATEGAFAPWNATTADGKLVGFEVDLAQDLCRRMRVRCAIVAEDWTGILPGLQQGRYDAVMAGVTATAERAAVVDFSAAYAADPAVFAVRPGSELAGALPDVAHADLSAPAGQRIVGSAARVLDGKVIAVQASTIHAHMLETLFPRARVRFYETVDAAALDLAAGRVDAMLTALTSIEALRAAGGNLIPAGPAFSGGALGGGVAVAVRKGDQLSAHFTQAIASAAEDGTTARLSGRWFGADLSAK</sequence>
<dbReference type="RefSeq" id="WP_014248026.1">
    <property type="nucleotide sequence ID" value="NC_016622.1"/>
</dbReference>
<evidence type="ECO:0000259" key="3">
    <source>
        <dbReference type="SMART" id="SM00062"/>
    </source>
</evidence>
<dbReference type="InterPro" id="IPR001638">
    <property type="entry name" value="Solute-binding_3/MltF_N"/>
</dbReference>
<feature type="chain" id="PRO_5003506711" evidence="2">
    <location>
        <begin position="22"/>
        <end position="281"/>
    </location>
</feature>
<evidence type="ECO:0000313" key="5">
    <source>
        <dbReference type="Proteomes" id="UP000005667"/>
    </source>
</evidence>
<dbReference type="KEGG" id="ali:AZOLI_1752"/>
<name>G7Z5G2_AZOL4</name>
<dbReference type="OrthoDB" id="7248418at2"/>
<evidence type="ECO:0000256" key="2">
    <source>
        <dbReference type="SAM" id="SignalP"/>
    </source>
</evidence>
<dbReference type="Proteomes" id="UP000005667">
    <property type="component" value="Chromosome"/>
</dbReference>
<dbReference type="SMART" id="SM00062">
    <property type="entry name" value="PBPb"/>
    <property type="match status" value="1"/>
</dbReference>
<keyword evidence="5" id="KW-1185">Reference proteome</keyword>
<dbReference type="Pfam" id="PF00497">
    <property type="entry name" value="SBP_bac_3"/>
    <property type="match status" value="1"/>
</dbReference>
<dbReference type="EMBL" id="FQ311868">
    <property type="protein sequence ID" value="CBS87018.1"/>
    <property type="molecule type" value="Genomic_DNA"/>
</dbReference>
<reference evidence="5" key="1">
    <citation type="journal article" date="2011" name="PLoS Genet.">
        <title>Azospirillum genomes reveal transition of bacteria from aquatic to terrestrial environments.</title>
        <authorList>
            <person name="Wisniewski-Dye F."/>
            <person name="Borziak K."/>
            <person name="Khalsa-Moyers G."/>
            <person name="Alexandre G."/>
            <person name="Sukharnikov L.O."/>
            <person name="Wuichet K."/>
            <person name="Hurst G.B."/>
            <person name="McDonald W.H."/>
            <person name="Robertson J.S."/>
            <person name="Barbe V."/>
            <person name="Calteau A."/>
            <person name="Rouy Z."/>
            <person name="Mangenot S."/>
            <person name="Prigent-Combaret C."/>
            <person name="Normand P."/>
            <person name="Boyer M."/>
            <person name="Siguier P."/>
            <person name="Dessaux Y."/>
            <person name="Elmerich C."/>
            <person name="Condemine G."/>
            <person name="Krishnen G."/>
            <person name="Kennedy I."/>
            <person name="Paterson A.H."/>
            <person name="Gonzalez V."/>
            <person name="Mavingui P."/>
            <person name="Zhulin I.B."/>
        </authorList>
    </citation>
    <scope>NUCLEOTIDE SEQUENCE [LARGE SCALE GENOMIC DNA]</scope>
    <source>
        <strain evidence="5">4B</strain>
    </source>
</reference>
<dbReference type="PANTHER" id="PTHR35936:SF19">
    <property type="entry name" value="AMINO-ACID-BINDING PROTEIN YXEM-RELATED"/>
    <property type="match status" value="1"/>
</dbReference>
<dbReference type="Gene3D" id="3.40.190.10">
    <property type="entry name" value="Periplasmic binding protein-like II"/>
    <property type="match status" value="2"/>
</dbReference>
<feature type="signal peptide" evidence="2">
    <location>
        <begin position="1"/>
        <end position="21"/>
    </location>
</feature>
<evidence type="ECO:0000313" key="4">
    <source>
        <dbReference type="EMBL" id="CBS87018.1"/>
    </source>
</evidence>
<dbReference type="SUPFAM" id="SSF53850">
    <property type="entry name" value="Periplasmic binding protein-like II"/>
    <property type="match status" value="1"/>
</dbReference>
<dbReference type="AlphaFoldDB" id="G7Z5G2"/>
<gene>
    <name evidence="4" type="ordered locus">AZOLI_1752</name>
</gene>
<proteinExistence type="predicted"/>
<organism evidence="4 5">
    <name type="scientific">Azospirillum lipoferum (strain 4B)</name>
    <dbReference type="NCBI Taxonomy" id="862719"/>
    <lineage>
        <taxon>Bacteria</taxon>
        <taxon>Pseudomonadati</taxon>
        <taxon>Pseudomonadota</taxon>
        <taxon>Alphaproteobacteria</taxon>
        <taxon>Rhodospirillales</taxon>
        <taxon>Azospirillaceae</taxon>
        <taxon>Azospirillum</taxon>
    </lineage>
</organism>
<accession>G7Z5G2</accession>
<dbReference type="HOGENOM" id="CLU_019602_18_0_5"/>
<protein>
    <submittedName>
        <fullName evidence="4">ABC transporter, periplasmic-binding component</fullName>
    </submittedName>
</protein>
<dbReference type="PANTHER" id="PTHR35936">
    <property type="entry name" value="MEMBRANE-BOUND LYTIC MUREIN TRANSGLYCOSYLASE F"/>
    <property type="match status" value="1"/>
</dbReference>
<dbReference type="STRING" id="862719.AZOLI_1752"/>
<evidence type="ECO:0000256" key="1">
    <source>
        <dbReference type="ARBA" id="ARBA00022729"/>
    </source>
</evidence>